<dbReference type="SUPFAM" id="SSF49367">
    <property type="entry name" value="Superoxide reductase-like"/>
    <property type="match status" value="1"/>
</dbReference>
<keyword evidence="3" id="KW-0479">Metal-binding</keyword>
<proteinExistence type="inferred from homology"/>
<dbReference type="Proteomes" id="UP000199520">
    <property type="component" value="Unassembled WGS sequence"/>
</dbReference>
<gene>
    <name evidence="7" type="ORF">SAMN04490355_107313</name>
</gene>
<dbReference type="OrthoDB" id="9814936at2"/>
<accession>A0A1I4PUK3</accession>
<evidence type="ECO:0000256" key="3">
    <source>
        <dbReference type="ARBA" id="ARBA00022723"/>
    </source>
</evidence>
<dbReference type="PANTHER" id="PTHR36541">
    <property type="entry name" value="SUPEROXIDE REDUCTASE-RELATED"/>
    <property type="match status" value="1"/>
</dbReference>
<dbReference type="PANTHER" id="PTHR36541:SF1">
    <property type="entry name" value="SUPEROXIDE REDUCTASE-RELATED"/>
    <property type="match status" value="1"/>
</dbReference>
<sequence>MKISDVIQSADWKTEKHAPVIEAPEKVKTGENFTVELSVGKEIAHPNTTEHHIRWIKLYFKPDNSKFVFEVAASEFNVHGESTDGANKGPVYAEPIMKAVMKLNGSGTLLATSYCNIHGLWESSQTITVE</sequence>
<reference evidence="8" key="1">
    <citation type="submission" date="2016-10" db="EMBL/GenBank/DDBJ databases">
        <authorList>
            <person name="Varghese N."/>
            <person name="Submissions S."/>
        </authorList>
    </citation>
    <scope>NUCLEOTIDE SEQUENCE [LARGE SCALE GENOMIC DNA]</scope>
    <source>
        <strain evidence="8">DSM 13327</strain>
    </source>
</reference>
<dbReference type="EMBL" id="FOTS01000073">
    <property type="protein sequence ID" value="SFM31467.1"/>
    <property type="molecule type" value="Genomic_DNA"/>
</dbReference>
<keyword evidence="2" id="KW-0813">Transport</keyword>
<evidence type="ECO:0000256" key="2">
    <source>
        <dbReference type="ARBA" id="ARBA00022448"/>
    </source>
</evidence>
<keyword evidence="5" id="KW-0408">Iron</keyword>
<dbReference type="GO" id="GO:0005506">
    <property type="term" value="F:iron ion binding"/>
    <property type="evidence" value="ECO:0007669"/>
    <property type="project" value="InterPro"/>
</dbReference>
<dbReference type="NCBIfam" id="TIGR00332">
    <property type="entry name" value="neela_ferrous"/>
    <property type="match status" value="1"/>
</dbReference>
<dbReference type="AlphaFoldDB" id="A0A1I4PUK3"/>
<dbReference type="STRING" id="1123291.SAMN04490355_107313"/>
<evidence type="ECO:0000256" key="5">
    <source>
        <dbReference type="ARBA" id="ARBA00023004"/>
    </source>
</evidence>
<name>A0A1I4PUK3_9FIRM</name>
<dbReference type="CDD" id="cd03172">
    <property type="entry name" value="SORL_classII"/>
    <property type="match status" value="1"/>
</dbReference>
<dbReference type="InterPro" id="IPR002742">
    <property type="entry name" value="Desulfoferrodoxin_Fe-bd_dom"/>
</dbReference>
<evidence type="ECO:0000256" key="1">
    <source>
        <dbReference type="ARBA" id="ARBA00005941"/>
    </source>
</evidence>
<dbReference type="Pfam" id="PF01880">
    <property type="entry name" value="Desulfoferrodox"/>
    <property type="match status" value="1"/>
</dbReference>
<evidence type="ECO:0000259" key="6">
    <source>
        <dbReference type="Pfam" id="PF01880"/>
    </source>
</evidence>
<dbReference type="InterPro" id="IPR051233">
    <property type="entry name" value="Desulfoferrodoxin_SOR"/>
</dbReference>
<dbReference type="GO" id="GO:0016491">
    <property type="term" value="F:oxidoreductase activity"/>
    <property type="evidence" value="ECO:0007669"/>
    <property type="project" value="InterPro"/>
</dbReference>
<organism evidence="7 8">
    <name type="scientific">Pelosinus propionicus DSM 13327</name>
    <dbReference type="NCBI Taxonomy" id="1123291"/>
    <lineage>
        <taxon>Bacteria</taxon>
        <taxon>Bacillati</taxon>
        <taxon>Bacillota</taxon>
        <taxon>Negativicutes</taxon>
        <taxon>Selenomonadales</taxon>
        <taxon>Sporomusaceae</taxon>
        <taxon>Pelosinus</taxon>
    </lineage>
</organism>
<dbReference type="Gene3D" id="2.60.40.730">
    <property type="entry name" value="SOR catalytic domain"/>
    <property type="match status" value="1"/>
</dbReference>
<evidence type="ECO:0000313" key="8">
    <source>
        <dbReference type="Proteomes" id="UP000199520"/>
    </source>
</evidence>
<protein>
    <submittedName>
        <fullName evidence="7">Superoxide reductase</fullName>
    </submittedName>
</protein>
<keyword evidence="4" id="KW-0249">Electron transport</keyword>
<evidence type="ECO:0000313" key="7">
    <source>
        <dbReference type="EMBL" id="SFM31467.1"/>
    </source>
</evidence>
<dbReference type="InterPro" id="IPR036073">
    <property type="entry name" value="Desulfoferrodoxin_Fe-bd_dom_sf"/>
</dbReference>
<keyword evidence="8" id="KW-1185">Reference proteome</keyword>
<evidence type="ECO:0000256" key="4">
    <source>
        <dbReference type="ARBA" id="ARBA00022982"/>
    </source>
</evidence>
<comment type="similarity">
    <text evidence="1">Belongs to the desulfoferrodoxin family.</text>
</comment>
<dbReference type="RefSeq" id="WP_090943945.1">
    <property type="nucleotide sequence ID" value="NZ_FOTS01000073.1"/>
</dbReference>
<feature type="domain" description="Desulfoferrodoxin ferrous iron-binding" evidence="6">
    <location>
        <begin position="10"/>
        <end position="123"/>
    </location>
</feature>